<dbReference type="Pfam" id="PF11028">
    <property type="entry name" value="TMEM260-like"/>
    <property type="match status" value="1"/>
</dbReference>
<name>A0A6J4QUL3_9ACTN</name>
<proteinExistence type="predicted"/>
<organism evidence="2">
    <name type="scientific">uncultured Rubrobacteraceae bacterium</name>
    <dbReference type="NCBI Taxonomy" id="349277"/>
    <lineage>
        <taxon>Bacteria</taxon>
        <taxon>Bacillati</taxon>
        <taxon>Actinomycetota</taxon>
        <taxon>Rubrobacteria</taxon>
        <taxon>Rubrobacterales</taxon>
        <taxon>Rubrobacteraceae</taxon>
        <taxon>environmental samples</taxon>
    </lineage>
</organism>
<feature type="transmembrane region" description="Helical" evidence="1">
    <location>
        <begin position="167"/>
        <end position="197"/>
    </location>
</feature>
<feature type="transmembrane region" description="Helical" evidence="1">
    <location>
        <begin position="88"/>
        <end position="109"/>
    </location>
</feature>
<reference evidence="2" key="1">
    <citation type="submission" date="2020-02" db="EMBL/GenBank/DDBJ databases">
        <authorList>
            <person name="Meier V. D."/>
        </authorList>
    </citation>
    <scope>NUCLEOTIDE SEQUENCE</scope>
    <source>
        <strain evidence="2">AVDCRST_MAG58</strain>
    </source>
</reference>
<keyword evidence="1" id="KW-0472">Membrane</keyword>
<dbReference type="AlphaFoldDB" id="A0A6J4QUL3"/>
<protein>
    <submittedName>
        <fullName evidence="2">Putative membrane protein</fullName>
    </submittedName>
</protein>
<evidence type="ECO:0000313" key="2">
    <source>
        <dbReference type="EMBL" id="CAA9455453.1"/>
    </source>
</evidence>
<evidence type="ECO:0000256" key="1">
    <source>
        <dbReference type="SAM" id="Phobius"/>
    </source>
</evidence>
<keyword evidence="1" id="KW-0812">Transmembrane</keyword>
<dbReference type="PANTHER" id="PTHR16214:SF3">
    <property type="entry name" value="TRANSMEMBRANE PROTEIN 260"/>
    <property type="match status" value="1"/>
</dbReference>
<feature type="transmembrane region" description="Helical" evidence="1">
    <location>
        <begin position="21"/>
        <end position="44"/>
    </location>
</feature>
<dbReference type="EMBL" id="CADCVF010000035">
    <property type="protein sequence ID" value="CAA9455453.1"/>
    <property type="molecule type" value="Genomic_DNA"/>
</dbReference>
<feature type="transmembrane region" description="Helical" evidence="1">
    <location>
        <begin position="116"/>
        <end position="135"/>
    </location>
</feature>
<gene>
    <name evidence="2" type="ORF">AVDCRST_MAG58-1397</name>
</gene>
<keyword evidence="1" id="KW-1133">Transmembrane helix</keyword>
<feature type="transmembrane region" description="Helical" evidence="1">
    <location>
        <begin position="209"/>
        <end position="227"/>
    </location>
</feature>
<feature type="transmembrane region" description="Helical" evidence="1">
    <location>
        <begin position="141"/>
        <end position="160"/>
    </location>
</feature>
<sequence>MNPSSGDRIGSPRQGSALLGGAVAIFVGILYIGTLAPTVLPYGVPDTLDSPMLQAEVTVLGVGHPTGYPTYMMLTHLFTYLPFGDPAYRVNLASAVYGVAAVFVVYLAGLRLAGRAVAAAAGALALGLSGAFWSQAVIAEVYTFEALLVALVILFLLTWRDRRDARYLLLCTFLVGLSLTHHLTSILLVPGALAFVLLTDRHAPSRTGLMLKSVGLFLLGLLPLLYLPIRALMQAPLNEADPSTPWRFLLLVTGGSFVAESSEKGRNCSPSSLALADPSTKLQLLGDQLLGQYSLFLMVVGVLAASYLLFTDRATVVLLGTLFFGCLGQAAVYLQLGIEDFYVFLIPAFLAFGLCISAGLGALLRVAESLEIGSTTSRVLLVVLIALLLIVPLVGVRDAYAAHDRSEDYGGRRKIEAVASNVENGATVLHHRSPLWYMVLVERRRRDLTLADPFCTSWDRHTDVVWPDQSSAAEAAERYGTDDSTGVEAARRASRNGPVYLLANDRARLEIFRDAGFDMVPVEKNDFLYEIVPRRQ</sequence>
<feature type="transmembrane region" description="Helical" evidence="1">
    <location>
        <begin position="289"/>
        <end position="310"/>
    </location>
</feature>
<feature type="transmembrane region" description="Helical" evidence="1">
    <location>
        <begin position="379"/>
        <end position="396"/>
    </location>
</feature>
<dbReference type="InterPro" id="IPR052724">
    <property type="entry name" value="GT117_domain-containing"/>
</dbReference>
<feature type="transmembrane region" description="Helical" evidence="1">
    <location>
        <begin position="316"/>
        <end position="334"/>
    </location>
</feature>
<accession>A0A6J4QUL3</accession>
<dbReference type="InterPro" id="IPR021280">
    <property type="entry name" value="TMEM260-like"/>
</dbReference>
<feature type="transmembrane region" description="Helical" evidence="1">
    <location>
        <begin position="341"/>
        <end position="367"/>
    </location>
</feature>
<dbReference type="PANTHER" id="PTHR16214">
    <property type="entry name" value="TRANSMEMBRANE PROTEIN 260"/>
    <property type="match status" value="1"/>
</dbReference>